<dbReference type="AlphaFoldDB" id="A0AAV8YE43"/>
<evidence type="ECO:0000313" key="5">
    <source>
        <dbReference type="Proteomes" id="UP001162162"/>
    </source>
</evidence>
<dbReference type="PANTHER" id="PTHR46708">
    <property type="entry name" value="TENASCIN"/>
    <property type="match status" value="1"/>
</dbReference>
<dbReference type="SUPFAM" id="SSF49265">
    <property type="entry name" value="Fibronectin type III"/>
    <property type="match status" value="2"/>
</dbReference>
<organism evidence="4 5">
    <name type="scientific">Aromia moschata</name>
    <dbReference type="NCBI Taxonomy" id="1265417"/>
    <lineage>
        <taxon>Eukaryota</taxon>
        <taxon>Metazoa</taxon>
        <taxon>Ecdysozoa</taxon>
        <taxon>Arthropoda</taxon>
        <taxon>Hexapoda</taxon>
        <taxon>Insecta</taxon>
        <taxon>Pterygota</taxon>
        <taxon>Neoptera</taxon>
        <taxon>Endopterygota</taxon>
        <taxon>Coleoptera</taxon>
        <taxon>Polyphaga</taxon>
        <taxon>Cucujiformia</taxon>
        <taxon>Chrysomeloidea</taxon>
        <taxon>Cerambycidae</taxon>
        <taxon>Cerambycinae</taxon>
        <taxon>Callichromatini</taxon>
        <taxon>Aromia</taxon>
    </lineage>
</organism>
<dbReference type="EMBL" id="JAPWTK010000131">
    <property type="protein sequence ID" value="KAJ8948731.1"/>
    <property type="molecule type" value="Genomic_DNA"/>
</dbReference>
<dbReference type="Proteomes" id="UP001162162">
    <property type="component" value="Unassembled WGS sequence"/>
</dbReference>
<dbReference type="SMART" id="SM00060">
    <property type="entry name" value="FN3"/>
    <property type="match status" value="3"/>
</dbReference>
<feature type="signal peptide" evidence="2">
    <location>
        <begin position="1"/>
        <end position="22"/>
    </location>
</feature>
<keyword evidence="5" id="KW-1185">Reference proteome</keyword>
<dbReference type="PROSITE" id="PS50853">
    <property type="entry name" value="FN3"/>
    <property type="match status" value="2"/>
</dbReference>
<keyword evidence="1" id="KW-0677">Repeat</keyword>
<feature type="chain" id="PRO_5043787692" description="Fibronectin type-III domain-containing protein" evidence="2">
    <location>
        <begin position="23"/>
        <end position="306"/>
    </location>
</feature>
<evidence type="ECO:0000259" key="3">
    <source>
        <dbReference type="PROSITE" id="PS50853"/>
    </source>
</evidence>
<dbReference type="Gene3D" id="2.60.40.10">
    <property type="entry name" value="Immunoglobulins"/>
    <property type="match status" value="2"/>
</dbReference>
<evidence type="ECO:0000313" key="4">
    <source>
        <dbReference type="EMBL" id="KAJ8948731.1"/>
    </source>
</evidence>
<accession>A0AAV8YE43</accession>
<reference evidence="4" key="1">
    <citation type="journal article" date="2023" name="Insect Mol. Biol.">
        <title>Genome sequencing provides insights into the evolution of gene families encoding plant cell wall-degrading enzymes in longhorned beetles.</title>
        <authorList>
            <person name="Shin N.R."/>
            <person name="Okamura Y."/>
            <person name="Kirsch R."/>
            <person name="Pauchet Y."/>
        </authorList>
    </citation>
    <scope>NUCLEOTIDE SEQUENCE</scope>
    <source>
        <strain evidence="4">AMC_N1</strain>
    </source>
</reference>
<keyword evidence="2" id="KW-0732">Signal</keyword>
<gene>
    <name evidence="4" type="ORF">NQ318_017899</name>
</gene>
<proteinExistence type="predicted"/>
<sequence length="306" mass="34172">MDSYGIFFLVLFALGGVHLSKQEVCEPGYVTNLTLNQDYTLSWETPPDETCEIQSYIVFITTLNGTLQYALPTMRPAIQFHTLPECTSYIFRVHQVSTDNVQGLGWSVQLVTPPTSDANLQLQYVRISQTETHARLEWSLEEEWASCASRYRVVIIDEDTNDATDIYTQATFVNLNSVVPCGRYTVGVVALFTLVEQGPIFTIQHTSLGRVTNVPQVTDLQIGSTSATITVELEEYSRNRCALSNLIFDASPSFNLTYTIQNQANRVLPVTITNLVPNTLYYLRISAVNTAGSSNPFLLAIQTRES</sequence>
<comment type="caution">
    <text evidence="4">The sequence shown here is derived from an EMBL/GenBank/DDBJ whole genome shotgun (WGS) entry which is preliminary data.</text>
</comment>
<name>A0AAV8YE43_9CUCU</name>
<dbReference type="InterPro" id="IPR003961">
    <property type="entry name" value="FN3_dom"/>
</dbReference>
<feature type="domain" description="Fibronectin type-III" evidence="3">
    <location>
        <begin position="23"/>
        <end position="115"/>
    </location>
</feature>
<dbReference type="InterPro" id="IPR036116">
    <property type="entry name" value="FN3_sf"/>
</dbReference>
<dbReference type="CDD" id="cd00063">
    <property type="entry name" value="FN3"/>
    <property type="match status" value="1"/>
</dbReference>
<dbReference type="PANTHER" id="PTHR46708:SF2">
    <property type="entry name" value="FIBRONECTIN TYPE-III DOMAIN-CONTAINING PROTEIN"/>
    <property type="match status" value="1"/>
</dbReference>
<dbReference type="InterPro" id="IPR013783">
    <property type="entry name" value="Ig-like_fold"/>
</dbReference>
<evidence type="ECO:0000256" key="2">
    <source>
        <dbReference type="SAM" id="SignalP"/>
    </source>
</evidence>
<dbReference type="InterPro" id="IPR050991">
    <property type="entry name" value="ECM_Regulatory_Proteins"/>
</dbReference>
<feature type="domain" description="Fibronectin type-III" evidence="3">
    <location>
        <begin position="210"/>
        <end position="306"/>
    </location>
</feature>
<protein>
    <recommendedName>
        <fullName evidence="3">Fibronectin type-III domain-containing protein</fullName>
    </recommendedName>
</protein>
<evidence type="ECO:0000256" key="1">
    <source>
        <dbReference type="ARBA" id="ARBA00022737"/>
    </source>
</evidence>